<comment type="subcellular location">
    <subcellularLocation>
        <location evidence="1">Membrane</location>
        <topology evidence="1">Multi-pass membrane protein</topology>
    </subcellularLocation>
</comment>
<evidence type="ECO:0000256" key="3">
    <source>
        <dbReference type="ARBA" id="ARBA00012949"/>
    </source>
</evidence>
<dbReference type="EMBL" id="JBHSDQ010000001">
    <property type="protein sequence ID" value="MFC4395327.1"/>
    <property type="molecule type" value="Genomic_DNA"/>
</dbReference>
<evidence type="ECO:0000256" key="17">
    <source>
        <dbReference type="SAM" id="SignalP"/>
    </source>
</evidence>
<keyword evidence="7" id="KW-1278">Translocase</keyword>
<keyword evidence="10" id="KW-0186">Copper</keyword>
<dbReference type="InterPro" id="IPR002429">
    <property type="entry name" value="CcO_II-like_C"/>
</dbReference>
<keyword evidence="17" id="KW-0732">Signal</keyword>
<feature type="chain" id="PRO_5046085006" description="cytochrome-c oxidase" evidence="17">
    <location>
        <begin position="29"/>
        <end position="295"/>
    </location>
</feature>
<feature type="domain" description="Cytochrome oxidase subunit II copper A binding" evidence="18">
    <location>
        <begin position="132"/>
        <end position="264"/>
    </location>
</feature>
<dbReference type="Gene3D" id="1.10.287.90">
    <property type="match status" value="1"/>
</dbReference>
<keyword evidence="9 16" id="KW-1133">Transmembrane helix</keyword>
<dbReference type="PANTHER" id="PTHR22888">
    <property type="entry name" value="CYTOCHROME C OXIDASE, SUBUNIT II"/>
    <property type="match status" value="1"/>
</dbReference>
<feature type="transmembrane region" description="Helical" evidence="16">
    <location>
        <begin position="56"/>
        <end position="81"/>
    </location>
</feature>
<evidence type="ECO:0000256" key="13">
    <source>
        <dbReference type="ARBA" id="ARBA00031399"/>
    </source>
</evidence>
<comment type="caution">
    <text evidence="19">The sequence shown here is derived from an EMBL/GenBank/DDBJ whole genome shotgun (WGS) entry which is preliminary data.</text>
</comment>
<dbReference type="EC" id="7.1.1.9" evidence="3"/>
<evidence type="ECO:0000256" key="7">
    <source>
        <dbReference type="ARBA" id="ARBA00022967"/>
    </source>
</evidence>
<dbReference type="PROSITE" id="PS50857">
    <property type="entry name" value="COX2_CUA"/>
    <property type="match status" value="1"/>
</dbReference>
<feature type="region of interest" description="Disordered" evidence="15">
    <location>
        <begin position="269"/>
        <end position="295"/>
    </location>
</feature>
<keyword evidence="20" id="KW-1185">Reference proteome</keyword>
<dbReference type="InterPro" id="IPR001505">
    <property type="entry name" value="Copper_CuA"/>
</dbReference>
<keyword evidence="8" id="KW-0249">Electron transport</keyword>
<evidence type="ECO:0000256" key="9">
    <source>
        <dbReference type="ARBA" id="ARBA00022989"/>
    </source>
</evidence>
<evidence type="ECO:0000259" key="18">
    <source>
        <dbReference type="PROSITE" id="PS50857"/>
    </source>
</evidence>
<accession>A0ABV8WF65</accession>
<keyword evidence="11 16" id="KW-0472">Membrane</keyword>
<evidence type="ECO:0000313" key="20">
    <source>
        <dbReference type="Proteomes" id="UP001595778"/>
    </source>
</evidence>
<reference evidence="20" key="1">
    <citation type="journal article" date="2019" name="Int. J. Syst. Evol. Microbiol.">
        <title>The Global Catalogue of Microorganisms (GCM) 10K type strain sequencing project: providing services to taxonomists for standard genome sequencing and annotation.</title>
        <authorList>
            <consortium name="The Broad Institute Genomics Platform"/>
            <consortium name="The Broad Institute Genome Sequencing Center for Infectious Disease"/>
            <person name="Wu L."/>
            <person name="Ma J."/>
        </authorList>
    </citation>
    <scope>NUCLEOTIDE SEQUENCE [LARGE SCALE GENOMIC DNA]</scope>
    <source>
        <strain evidence="20">PJ61</strain>
    </source>
</reference>
<evidence type="ECO:0000256" key="11">
    <source>
        <dbReference type="ARBA" id="ARBA00023136"/>
    </source>
</evidence>
<dbReference type="Proteomes" id="UP001595778">
    <property type="component" value="Unassembled WGS sequence"/>
</dbReference>
<dbReference type="PANTHER" id="PTHR22888:SF9">
    <property type="entry name" value="CYTOCHROME C OXIDASE SUBUNIT 2"/>
    <property type="match status" value="1"/>
</dbReference>
<keyword evidence="4" id="KW-0813">Transport</keyword>
<dbReference type="InterPro" id="IPR036257">
    <property type="entry name" value="Cyt_c_oxidase_su2_TM_sf"/>
</dbReference>
<evidence type="ECO:0000256" key="10">
    <source>
        <dbReference type="ARBA" id="ARBA00023008"/>
    </source>
</evidence>
<evidence type="ECO:0000256" key="1">
    <source>
        <dbReference type="ARBA" id="ARBA00004141"/>
    </source>
</evidence>
<evidence type="ECO:0000256" key="12">
    <source>
        <dbReference type="ARBA" id="ARBA00024688"/>
    </source>
</evidence>
<name>A0ABV8WF65_9MICC</name>
<dbReference type="RefSeq" id="WP_376976574.1">
    <property type="nucleotide sequence ID" value="NZ_JBHSDQ010000001.1"/>
</dbReference>
<evidence type="ECO:0000256" key="4">
    <source>
        <dbReference type="ARBA" id="ARBA00022448"/>
    </source>
</evidence>
<evidence type="ECO:0000256" key="5">
    <source>
        <dbReference type="ARBA" id="ARBA00022692"/>
    </source>
</evidence>
<evidence type="ECO:0000313" key="19">
    <source>
        <dbReference type="EMBL" id="MFC4395327.1"/>
    </source>
</evidence>
<evidence type="ECO:0000256" key="8">
    <source>
        <dbReference type="ARBA" id="ARBA00022982"/>
    </source>
</evidence>
<evidence type="ECO:0000256" key="16">
    <source>
        <dbReference type="SAM" id="Phobius"/>
    </source>
</evidence>
<comment type="catalytic activity">
    <reaction evidence="14">
        <text>4 Fe(II)-[cytochrome c] + O2 + 8 H(+)(in) = 4 Fe(III)-[cytochrome c] + 2 H2O + 4 H(+)(out)</text>
        <dbReference type="Rhea" id="RHEA:11436"/>
        <dbReference type="Rhea" id="RHEA-COMP:10350"/>
        <dbReference type="Rhea" id="RHEA-COMP:14399"/>
        <dbReference type="ChEBI" id="CHEBI:15377"/>
        <dbReference type="ChEBI" id="CHEBI:15378"/>
        <dbReference type="ChEBI" id="CHEBI:15379"/>
        <dbReference type="ChEBI" id="CHEBI:29033"/>
        <dbReference type="ChEBI" id="CHEBI:29034"/>
        <dbReference type="EC" id="7.1.1.9"/>
    </reaction>
</comment>
<dbReference type="InterPro" id="IPR045187">
    <property type="entry name" value="CcO_II"/>
</dbReference>
<evidence type="ECO:0000256" key="15">
    <source>
        <dbReference type="SAM" id="MobiDB-lite"/>
    </source>
</evidence>
<protein>
    <recommendedName>
        <fullName evidence="3">cytochrome-c oxidase</fullName>
        <ecNumber evidence="3">7.1.1.9</ecNumber>
    </recommendedName>
    <alternativeName>
        <fullName evidence="13">Cytochrome aa3 subunit 2</fullName>
    </alternativeName>
</protein>
<dbReference type="InterPro" id="IPR008972">
    <property type="entry name" value="Cupredoxin"/>
</dbReference>
<comment type="similarity">
    <text evidence="2">Belongs to the cytochrome c oxidase subunit 2 family.</text>
</comment>
<evidence type="ECO:0000256" key="6">
    <source>
        <dbReference type="ARBA" id="ARBA00022723"/>
    </source>
</evidence>
<sequence>MGKKTFTNQRARRFAGLAAGLLTLPALASCSAEVTRGFLPGPRDTTDKTPLITDLWVNSWIAALIVGIITWGLMIWVIVAYRRRKNTVGFPAQLSYNLPLEVFYLAVPLIVIGVLFVFTDRDQRAIDARYPDPDVVIDVFGKQWSWDFNYVKEQVHEDAGQQAHLNGDYGAPDRLPTLYLPVGKKVELHLQSRDVQHSFWVVDFLQKRDLYPGHEQYNPYISITPTRTGEYMGKCAELCGEYHSEMLFKVRVVSQQEYDTHMADLKAKGNTGSLGNDFDRQPQSAPAPQALEPAE</sequence>
<dbReference type="Gene3D" id="2.60.40.420">
    <property type="entry name" value="Cupredoxins - blue copper proteins"/>
    <property type="match status" value="1"/>
</dbReference>
<dbReference type="PROSITE" id="PS51257">
    <property type="entry name" value="PROKAR_LIPOPROTEIN"/>
    <property type="match status" value="1"/>
</dbReference>
<feature type="signal peptide" evidence="17">
    <location>
        <begin position="1"/>
        <end position="28"/>
    </location>
</feature>
<proteinExistence type="inferred from homology"/>
<organism evidence="19 20">
    <name type="scientific">Arthrobacter sedimenti</name>
    <dbReference type="NCBI Taxonomy" id="2694931"/>
    <lineage>
        <taxon>Bacteria</taxon>
        <taxon>Bacillati</taxon>
        <taxon>Actinomycetota</taxon>
        <taxon>Actinomycetes</taxon>
        <taxon>Micrococcales</taxon>
        <taxon>Micrococcaceae</taxon>
        <taxon>Arthrobacter</taxon>
    </lineage>
</organism>
<comment type="function">
    <text evidence="12">Subunits I and II form the functional core of the enzyme complex. Electrons originating in cytochrome c are transferred via heme a and Cu(A) to the binuclear center formed by heme a3 and Cu(B).</text>
</comment>
<gene>
    <name evidence="19" type="ORF">ACFO0G_04425</name>
</gene>
<evidence type="ECO:0000256" key="14">
    <source>
        <dbReference type="ARBA" id="ARBA00047816"/>
    </source>
</evidence>
<dbReference type="SUPFAM" id="SSF81464">
    <property type="entry name" value="Cytochrome c oxidase subunit II-like, transmembrane region"/>
    <property type="match status" value="1"/>
</dbReference>
<feature type="transmembrane region" description="Helical" evidence="16">
    <location>
        <begin position="102"/>
        <end position="119"/>
    </location>
</feature>
<dbReference type="SUPFAM" id="SSF49503">
    <property type="entry name" value="Cupredoxins"/>
    <property type="match status" value="1"/>
</dbReference>
<keyword evidence="6" id="KW-0479">Metal-binding</keyword>
<dbReference type="Pfam" id="PF00116">
    <property type="entry name" value="COX2"/>
    <property type="match status" value="1"/>
</dbReference>
<evidence type="ECO:0000256" key="2">
    <source>
        <dbReference type="ARBA" id="ARBA00007866"/>
    </source>
</evidence>
<dbReference type="PROSITE" id="PS00078">
    <property type="entry name" value="COX2"/>
    <property type="match status" value="1"/>
</dbReference>
<keyword evidence="5 16" id="KW-0812">Transmembrane</keyword>